<keyword evidence="3" id="KW-0808">Transferase</keyword>
<keyword evidence="3" id="KW-0548">Nucleotidyltransferase</keyword>
<feature type="compositionally biased region" description="Acidic residues" evidence="1">
    <location>
        <begin position="2294"/>
        <end position="2307"/>
    </location>
</feature>
<evidence type="ECO:0000259" key="2">
    <source>
        <dbReference type="Pfam" id="PF04196"/>
    </source>
</evidence>
<protein>
    <submittedName>
        <fullName evidence="3">RNA-dependent RNA polymerase</fullName>
    </submittedName>
</protein>
<proteinExistence type="predicted"/>
<sequence>MEYRDNLIRASAKAHGVMVKLQELRASPTISGSTLYTLLDEAEHLRHEAVVIVCASRLNVTCQEMPISHTLEPDLNVSKSSFMINHDYNKTPDLVKKETGWTVKGVPYINYTFYEIAVTNVYREKKEEKLLKYREILNRAENVLKNDNPGSSVSIKLKLIIITSDLKNWDVQLNTLNVGCKDDILEKECHALCRYCDNCSRSIHETSYFLTQDEQERFHRLRLEKRFDVVIPDILDGLNIDFNQMNQDLDTLDGVMPRYEETFRMGEKEILDGYLECISKHWQSYSTKLKEPSRQAIKEAQLDVQNELENNFGKRSFEKRSPCFHFIYKLKTKSSPLKGFQQRFMRAENIIRQMKDSGKAAAEFLQGVFCSRNMSKEDRLVFFNEGAVDDWDNVKKELRFVKQPKVLKTKVLNKNAKEVLKEAGVKGKKKCTANNIKERIEEKIAYAKKRSEMDCLQWWDEATMNECLADIELKSNFFMNRSLTNIPTHISPDNTTDPELWKHVEYWECTAAAEYAKHIKIMAKNMVYRNNNSGRGLNIVNSGNDDIWLITLPGEDITHAEGDVRFIQVAILNRVEFECMKTVLFCSELVKEVFECGDYYVVMTRWLSLNKARWEHLEKAEPISLTVLMSIRANIDHRLLKYLNFAYMYCALGCNSKTSGLIDNFRYILPAAMAHRSGITDYIKDKMKIVTKNSGQCWLMKVLMDLCCTYAHERLQLVQKELKYVDDEMVAETGGVHGHLSSAFIKGFRWMNRDLALGEIYVAFHLTGKGFHDSHHRDLEFIKTVVGNEVEFNETFKAIPEAYKIFGLPMKESATVLNSKRGGLFCKEAVQLSGHIVSLPCLFNKEKFMNYVRKEGLKESILSNPLLSSTKSSIKSCGWLNQEYKIETQTLLETTMDQVYDTCREEAFAALEVMHEHGELFEQSVCEVMGLKEDEDEEGAAFRPAPKSSQGSLASNESSESSTEIRNKSRRKFQRESFRSMSEHLKAEEEKFVSRMSKIPAPNIKDKLQKRQASLGPVGQPEEVNVLSGGLTVVLKDKKVLLSGQNLDKSLELYEDKLTSLGKPTLYETAAILNGRTLKRNKYCPTPIRADSPLFLCLKNLCVRPVFKIVAKGQRTYKDREIFVQNRARYSVYVEEHIAKGICKMIPNECITSPGDEKMVKLKKLFDEAQIWKARVLEVNGVRMVKHVRFITGDMSKFSNHSNSYILRMFLSGMLGNIPDNVYNLLMTLIRTECRKTVLPPANIIRKMTQWERENEVFDKLLASMDASEKMDAAAKWKDSTAEIKEMFKRTDSNFPEARLKQNWLQGMRNFLASAANCGAAITIKKLFHKINPAELTFDFLAHSDDWVCYYGYCTPLTKFESDKKYNTAWREKYSVKSSKEIEDFLLATILMVYKLNNLTVSIKKSSVSDKFAEFVSYTVNGGSCYMGGEKQVLAIFSETPGTGPKEDVLSVLSQSSGAVMKGISSTYVDYCIEVSLNNLRNDYGFNDGQRFDPCLRFGLPRQLLPLCFIPKLSHSSLDAAFSTVHCHDINLIGKISKHLENDTEPKEELIRAGKLLYSCSTFNLGRSSDETILSELGKEGDLVPGFIIKSKGVTDKAEKVALNKLSCERDLKLLKYVDFTQCIMKPRDFLFSLGACHSKLLDDDFLQSIMKKGKVTQLRSRGDFRNKETVKFRCEDQYSTLNQLLSRLQAWCELTKDSDLRRGFRSLDMVSTCSLSSNMVMLDWLNTLKVEKSNIRLPEVKMIIKLPHITRANETVNPIRTLLVNTLNNERFQLNGMKFDYSRNLADDELQMQSLLFKSNYYESVGLTQRIKTIQLISRFVSGSDKRQMILSSSRRSTPSVEKNLTWIKLNNTFLKTRGFLTQGSNLMDLDLVLNPARKSRLAYQQEISQLSFLTKIIIVQDKDLIEIRTVLNESLREHVEVLVESCHSRNIGLSTKSRLMLSHLEYFHTGKERVATSLYVKELVLTYVHQEEDWNKKQKYKNALLKITKGIVQMNIEFTDGYMDITFDMRHNGLLFPEFMRFLYNKHKFSCSIDKYTIFDSFEQTEHVSSRNLYVMGREGVYNICSVTDTDFNHDYIIAQFHDSPMVSEIDLISNIALDESKFRLMIKNTMVGSIAYETSHHGQLPYTFEMNDQRTHIDLNVVNSNGHLTDALNSEISYIKDPISYMLKATPDELDLDPLYAVICQLAKLGDGEEVYTLEYNEQLEKSQKAKKEKFQEAMKTKIRTFPAPKSEYVEDITWSSSSSSEVTSASTSSSGETSGSSKRGRRPWSEMIEEESETEPEGARAAISEESPEWEDSDSDAEATAELQYTDPRGRNDYLYPKGNFDNWLHSSHCMQDLLSIDYSWVLYAVSISFQNKKEEEYWKLKKKEPDFKKVQRGRYLSSLFTSLMLHQHYLSVEEELIQSLRSKQMAVLQGRMDIPDWVSTIIECININLK</sequence>
<dbReference type="GO" id="GO:0003968">
    <property type="term" value="F:RNA-directed RNA polymerase activity"/>
    <property type="evidence" value="ECO:0007669"/>
    <property type="project" value="UniProtKB-KW"/>
</dbReference>
<feature type="region of interest" description="Disordered" evidence="1">
    <location>
        <begin position="2241"/>
        <end position="2307"/>
    </location>
</feature>
<dbReference type="GO" id="GO:0019079">
    <property type="term" value="P:viral genome replication"/>
    <property type="evidence" value="ECO:0007669"/>
    <property type="project" value="InterPro"/>
</dbReference>
<evidence type="ECO:0000313" key="3">
    <source>
        <dbReference type="EMBL" id="DBA56527.1"/>
    </source>
</evidence>
<dbReference type="InterPro" id="IPR007322">
    <property type="entry name" value="RNA_pol_bunyavir"/>
</dbReference>
<accession>A0AAT9JN48</accession>
<name>A0AAT9JN48_9VIRU</name>
<organism evidence="3">
    <name type="scientific">Promirotermes bunya-like virus 1</name>
    <dbReference type="NCBI Taxonomy" id="3133473"/>
    <lineage>
        <taxon>Viruses</taxon>
        <taxon>Riboviria</taxon>
        <taxon>Orthornavirae</taxon>
        <taxon>Negarnaviricota</taxon>
        <taxon>Polyploviricotina</taxon>
        <taxon>Ellioviricetes</taxon>
        <taxon>Bunyavirales</taxon>
    </lineage>
</organism>
<feature type="domain" description="RNA-dependent RNA polymerase bunyaviral" evidence="2">
    <location>
        <begin position="649"/>
        <end position="796"/>
    </location>
</feature>
<feature type="compositionally biased region" description="Acidic residues" evidence="1">
    <location>
        <begin position="2275"/>
        <end position="2284"/>
    </location>
</feature>
<feature type="domain" description="RNA-dependent RNA polymerase bunyaviral" evidence="2">
    <location>
        <begin position="1109"/>
        <end position="1477"/>
    </location>
</feature>
<dbReference type="GO" id="GO:0006351">
    <property type="term" value="P:DNA-templated transcription"/>
    <property type="evidence" value="ECO:0007669"/>
    <property type="project" value="InterPro"/>
</dbReference>
<feature type="compositionally biased region" description="Low complexity" evidence="1">
    <location>
        <begin position="948"/>
        <end position="964"/>
    </location>
</feature>
<dbReference type="EMBL" id="BK067081">
    <property type="protein sequence ID" value="DBA56527.1"/>
    <property type="molecule type" value="Genomic_RNA"/>
</dbReference>
<evidence type="ECO:0000256" key="1">
    <source>
        <dbReference type="SAM" id="MobiDB-lite"/>
    </source>
</evidence>
<keyword evidence="3" id="KW-0696">RNA-directed RNA polymerase</keyword>
<feature type="region of interest" description="Disordered" evidence="1">
    <location>
        <begin position="935"/>
        <end position="979"/>
    </location>
</feature>
<feature type="compositionally biased region" description="Low complexity" evidence="1">
    <location>
        <begin position="2243"/>
        <end position="2265"/>
    </location>
</feature>
<reference evidence="3" key="1">
    <citation type="journal article" date="2024" name="Microb. Genom.">
        <title>The hidden RNA viruses in Blattodea (cockroach and termite).</title>
        <authorList>
            <person name="Fan J."/>
            <person name="Jiang S."/>
            <person name="Li W."/>
            <person name="Li J."/>
            <person name="Pang R."/>
            <person name="Wu H."/>
        </authorList>
    </citation>
    <scope>NUCLEOTIDE SEQUENCE</scope>
    <source>
        <strain evidence="3">CM2018</strain>
    </source>
</reference>
<dbReference type="Pfam" id="PF04196">
    <property type="entry name" value="Bunya_RdRp"/>
    <property type="match status" value="2"/>
</dbReference>